<evidence type="ECO:0000259" key="1">
    <source>
        <dbReference type="Pfam" id="PF13568"/>
    </source>
</evidence>
<dbReference type="Proteomes" id="UP000004478">
    <property type="component" value="Unassembled WGS sequence"/>
</dbReference>
<evidence type="ECO:0000313" key="2">
    <source>
        <dbReference type="EMBL" id="EKB50519.1"/>
    </source>
</evidence>
<protein>
    <recommendedName>
        <fullName evidence="1">Outer membrane protein beta-barrel domain-containing protein</fullName>
    </recommendedName>
</protein>
<name>K1M2J0_CECL9</name>
<evidence type="ECO:0000313" key="3">
    <source>
        <dbReference type="Proteomes" id="UP000004478"/>
    </source>
</evidence>
<dbReference type="AlphaFoldDB" id="K1M2J0"/>
<dbReference type="InterPro" id="IPR025665">
    <property type="entry name" value="Beta-barrel_OMP_2"/>
</dbReference>
<sequence>MNNLNKNKVSVFRGPFNGCLLLVFLVFFCSSVQIYAQDASNEELTEEELEGKESKWSNLPYFMDDLKVVIGFNRSGLYWSDQFRDLSYGSGALFGLEGFIPMGKISFFHYGIHYSTRNFSHLNQVTFRTNHLDFPIFASFSLPEFRSIDWRFLLGTQLSTRVGASQSGVYPVGPQDQFQFDTNDFKNFDGGMFFGLSAEKNDFYFRLRSYVGVNKLDRKDQGGMNAFYIDFGYFLFRRYRQ</sequence>
<dbReference type="EMBL" id="AMGM01000008">
    <property type="protein sequence ID" value="EKB50519.1"/>
    <property type="molecule type" value="Genomic_DNA"/>
</dbReference>
<feature type="domain" description="Outer membrane protein beta-barrel" evidence="1">
    <location>
        <begin position="70"/>
        <end position="217"/>
    </location>
</feature>
<proteinExistence type="predicted"/>
<organism evidence="2 3">
    <name type="scientific">Cecembia lonarensis (strain CCUG 58316 / KCTC 22772 / LW9)</name>
    <dbReference type="NCBI Taxonomy" id="1225176"/>
    <lineage>
        <taxon>Bacteria</taxon>
        <taxon>Pseudomonadati</taxon>
        <taxon>Bacteroidota</taxon>
        <taxon>Cytophagia</taxon>
        <taxon>Cytophagales</taxon>
        <taxon>Cyclobacteriaceae</taxon>
        <taxon>Cecembia</taxon>
    </lineage>
</organism>
<reference evidence="2 3" key="1">
    <citation type="journal article" date="2012" name="J. Bacteriol.">
        <title>Draft Genome Sequence of Cecembia lonarensis Strain LW9T, Isolated from Lonar Lake, a Haloalkaline Lake in India.</title>
        <authorList>
            <person name="Shivaji S."/>
            <person name="Ara S."/>
            <person name="Singh A."/>
            <person name="Pinnaka A.K."/>
        </authorList>
    </citation>
    <scope>NUCLEOTIDE SEQUENCE [LARGE SCALE GENOMIC DNA]</scope>
    <source>
        <strain evidence="2 3">LW9</strain>
    </source>
</reference>
<dbReference type="Pfam" id="PF13568">
    <property type="entry name" value="OMP_b-brl_2"/>
    <property type="match status" value="1"/>
</dbReference>
<accession>K1M2J0</accession>
<gene>
    <name evidence="2" type="ORF">B879_00901</name>
</gene>
<comment type="caution">
    <text evidence="2">The sequence shown here is derived from an EMBL/GenBank/DDBJ whole genome shotgun (WGS) entry which is preliminary data.</text>
</comment>
<keyword evidence="3" id="KW-1185">Reference proteome</keyword>